<keyword evidence="2" id="KW-1185">Reference proteome</keyword>
<dbReference type="SUPFAM" id="SSF46785">
    <property type="entry name" value="Winged helix' DNA-binding domain"/>
    <property type="match status" value="1"/>
</dbReference>
<evidence type="ECO:0000313" key="1">
    <source>
        <dbReference type="EMBL" id="SEO69062.1"/>
    </source>
</evidence>
<dbReference type="AlphaFoldDB" id="A0A1H8RRT5"/>
<sequence length="73" mass="7988">MSGALTAFERRLLNELAEGERPPAALAVALDTDLVAVLETTAELQARGLVERQGFDTCRLTDRGREHLAERPV</sequence>
<dbReference type="RefSeq" id="WP_092661975.1">
    <property type="nucleotide sequence ID" value="NZ_FOCX01000017.1"/>
</dbReference>
<dbReference type="InterPro" id="IPR036388">
    <property type="entry name" value="WH-like_DNA-bd_sf"/>
</dbReference>
<evidence type="ECO:0000313" key="2">
    <source>
        <dbReference type="Proteomes" id="UP000198775"/>
    </source>
</evidence>
<gene>
    <name evidence="1" type="ORF">SAMN05216388_10178</name>
</gene>
<dbReference type="EMBL" id="FOCX01000017">
    <property type="protein sequence ID" value="SEO69062.1"/>
    <property type="molecule type" value="Genomic_DNA"/>
</dbReference>
<accession>A0A1H8RRT5</accession>
<protein>
    <recommendedName>
        <fullName evidence="3">MarR family protein</fullName>
    </recommendedName>
</protein>
<organism evidence="1 2">
    <name type="scientific">Halorientalis persicus</name>
    <dbReference type="NCBI Taxonomy" id="1367881"/>
    <lineage>
        <taxon>Archaea</taxon>
        <taxon>Methanobacteriati</taxon>
        <taxon>Methanobacteriota</taxon>
        <taxon>Stenosarchaea group</taxon>
        <taxon>Halobacteria</taxon>
        <taxon>Halobacteriales</taxon>
        <taxon>Haloarculaceae</taxon>
        <taxon>Halorientalis</taxon>
    </lineage>
</organism>
<proteinExistence type="predicted"/>
<name>A0A1H8RRT5_9EURY</name>
<dbReference type="OrthoDB" id="238039at2157"/>
<dbReference type="Gene3D" id="1.10.10.10">
    <property type="entry name" value="Winged helix-like DNA-binding domain superfamily/Winged helix DNA-binding domain"/>
    <property type="match status" value="1"/>
</dbReference>
<evidence type="ECO:0008006" key="3">
    <source>
        <dbReference type="Google" id="ProtNLM"/>
    </source>
</evidence>
<dbReference type="Proteomes" id="UP000198775">
    <property type="component" value="Unassembled WGS sequence"/>
</dbReference>
<dbReference type="InterPro" id="IPR036390">
    <property type="entry name" value="WH_DNA-bd_sf"/>
</dbReference>
<reference evidence="2" key="1">
    <citation type="submission" date="2016-10" db="EMBL/GenBank/DDBJ databases">
        <authorList>
            <person name="Varghese N."/>
            <person name="Submissions S."/>
        </authorList>
    </citation>
    <scope>NUCLEOTIDE SEQUENCE [LARGE SCALE GENOMIC DNA]</scope>
    <source>
        <strain evidence="2">IBRC-M 10043</strain>
    </source>
</reference>